<sequence>MSTNGDGLDHHVKVKDDKKRKRDLDDQDNYGQGIKNITPVLSNRPYLIWTSDLHQKFLKAIEIIHQRKTCIDSNTTNSTTTQCATPNTQDFVASTCLNEVGRQPELEVDISWINNLIEFEGWNDTTLQGLQHLPN</sequence>
<evidence type="ECO:0000313" key="3">
    <source>
        <dbReference type="Proteomes" id="UP001346149"/>
    </source>
</evidence>
<name>A0AAN7RJ50_TRANT</name>
<keyword evidence="3" id="KW-1185">Reference proteome</keyword>
<gene>
    <name evidence="2" type="ORF">SAY86_031019</name>
</gene>
<feature type="region of interest" description="Disordered" evidence="1">
    <location>
        <begin position="1"/>
        <end position="35"/>
    </location>
</feature>
<accession>A0AAN7RJ50</accession>
<organism evidence="2 3">
    <name type="scientific">Trapa natans</name>
    <name type="common">Water chestnut</name>
    <dbReference type="NCBI Taxonomy" id="22666"/>
    <lineage>
        <taxon>Eukaryota</taxon>
        <taxon>Viridiplantae</taxon>
        <taxon>Streptophyta</taxon>
        <taxon>Embryophyta</taxon>
        <taxon>Tracheophyta</taxon>
        <taxon>Spermatophyta</taxon>
        <taxon>Magnoliopsida</taxon>
        <taxon>eudicotyledons</taxon>
        <taxon>Gunneridae</taxon>
        <taxon>Pentapetalae</taxon>
        <taxon>rosids</taxon>
        <taxon>malvids</taxon>
        <taxon>Myrtales</taxon>
        <taxon>Lythraceae</taxon>
        <taxon>Trapa</taxon>
    </lineage>
</organism>
<comment type="caution">
    <text evidence="2">The sequence shown here is derived from an EMBL/GenBank/DDBJ whole genome shotgun (WGS) entry which is preliminary data.</text>
</comment>
<dbReference type="AlphaFoldDB" id="A0AAN7RJ50"/>
<protein>
    <submittedName>
        <fullName evidence="2">Uncharacterized protein</fullName>
    </submittedName>
</protein>
<dbReference type="EMBL" id="JAXQNO010000005">
    <property type="protein sequence ID" value="KAK4798693.1"/>
    <property type="molecule type" value="Genomic_DNA"/>
</dbReference>
<proteinExistence type="predicted"/>
<evidence type="ECO:0000256" key="1">
    <source>
        <dbReference type="SAM" id="MobiDB-lite"/>
    </source>
</evidence>
<evidence type="ECO:0000313" key="2">
    <source>
        <dbReference type="EMBL" id="KAK4798693.1"/>
    </source>
</evidence>
<feature type="compositionally biased region" description="Basic and acidic residues" evidence="1">
    <location>
        <begin position="7"/>
        <end position="17"/>
    </location>
</feature>
<dbReference type="Proteomes" id="UP001346149">
    <property type="component" value="Unassembled WGS sequence"/>
</dbReference>
<reference evidence="2 3" key="1">
    <citation type="journal article" date="2023" name="Hortic Res">
        <title>Pangenome of water caltrop reveals structural variations and asymmetric subgenome divergence after allopolyploidization.</title>
        <authorList>
            <person name="Zhang X."/>
            <person name="Chen Y."/>
            <person name="Wang L."/>
            <person name="Yuan Y."/>
            <person name="Fang M."/>
            <person name="Shi L."/>
            <person name="Lu R."/>
            <person name="Comes H.P."/>
            <person name="Ma Y."/>
            <person name="Chen Y."/>
            <person name="Huang G."/>
            <person name="Zhou Y."/>
            <person name="Zheng Z."/>
            <person name="Qiu Y."/>
        </authorList>
    </citation>
    <scope>NUCLEOTIDE SEQUENCE [LARGE SCALE GENOMIC DNA]</scope>
    <source>
        <strain evidence="2">F231</strain>
    </source>
</reference>